<dbReference type="InterPro" id="IPR032267">
    <property type="entry name" value="DUF4832"/>
</dbReference>
<sequence length="526" mass="59142">MIWREEIMKKVLFFLSSVLLCFSCKTQDSSEKEIVQENTTSVSFVCGELKDCNEVIFNPDMGFYSVIKVKVTQTGVQDKSEIISSIKEDSNPLKGDYPESDEALWDLSYNLLHLEFDISDYSKAVNGSSDIMELSEESLKGVREILSAFRGTEKTAVVRFAYDSGFAGNKNTEPEDFSVILNHVKQISKIYSEYEDIITAIECGIIGPWGEMHTSSYAVSVKEGTEWKPDYYIVQVMHEYLEGLKSADIPFLVRQPKFIYAYLNTYCDVDYNFKLDSKNESYPAAIPTYIPVTGSDEYKFGLYNDGYLGSESDSGTYKSSDRSAEIEFLSGFTDHTPYGGELIGNYGIGNGESVSVENFTNVHASFLNIGWNTSYFYQFNSLNYFGETLFQYLYRHLGYRYLLKDAVFTQKDGLKSVQMDFTFENTGFASLPYHRKKNVQLFFIPSESAVSGNEEPLNISSELFTGQKVLTVTADLSSLDSGSYAVYVKFSDSDGTHVIRPANTGWNSQLKAVKAGVCTLKASETN</sequence>
<evidence type="ECO:0000259" key="2">
    <source>
        <dbReference type="Pfam" id="PF16173"/>
    </source>
</evidence>
<name>A0A7M1XQ04_9SPIR</name>
<dbReference type="AlphaFoldDB" id="A0A7M1XQ04"/>
<evidence type="ECO:0000313" key="3">
    <source>
        <dbReference type="EMBL" id="QOS40252.1"/>
    </source>
</evidence>
<evidence type="ECO:0000259" key="1">
    <source>
        <dbReference type="Pfam" id="PF16116"/>
    </source>
</evidence>
<organism evidence="3 4">
    <name type="scientific">Treponema rectale</name>
    <dbReference type="NCBI Taxonomy" id="744512"/>
    <lineage>
        <taxon>Bacteria</taxon>
        <taxon>Pseudomonadati</taxon>
        <taxon>Spirochaetota</taxon>
        <taxon>Spirochaetia</taxon>
        <taxon>Spirochaetales</taxon>
        <taxon>Treponemataceae</taxon>
        <taxon>Treponema</taxon>
    </lineage>
</organism>
<gene>
    <name evidence="3" type="ORF">DYE49_07205</name>
</gene>
<feature type="domain" description="DUF4874" evidence="2">
    <location>
        <begin position="58"/>
        <end position="256"/>
    </location>
</feature>
<evidence type="ECO:0000313" key="4">
    <source>
        <dbReference type="Proteomes" id="UP000593591"/>
    </source>
</evidence>
<proteinExistence type="predicted"/>
<dbReference type="Pfam" id="PF16173">
    <property type="entry name" value="DUF4874"/>
    <property type="match status" value="1"/>
</dbReference>
<reference evidence="3 4" key="1">
    <citation type="submission" date="2018-08" db="EMBL/GenBank/DDBJ databases">
        <title>The first complete genome of Treponema rectale (CHPAT), a commensal spirochete of the bovine rectum.</title>
        <authorList>
            <person name="Staton G.J."/>
            <person name="Clegg S.R."/>
            <person name="Carter S.D."/>
            <person name="Radford A.D."/>
            <person name="Darby A."/>
            <person name="Hall N."/>
            <person name="Birtles R.J."/>
            <person name="Evans N.J."/>
        </authorList>
    </citation>
    <scope>NUCLEOTIDE SEQUENCE [LARGE SCALE GENOMIC DNA]</scope>
    <source>
        <strain evidence="3 4">CHPA</strain>
    </source>
</reference>
<dbReference type="Proteomes" id="UP000593591">
    <property type="component" value="Chromosome"/>
</dbReference>
<feature type="domain" description="DUF4832" evidence="1">
    <location>
        <begin position="300"/>
        <end position="494"/>
    </location>
</feature>
<accession>A0A7M1XQ04</accession>
<protein>
    <submittedName>
        <fullName evidence="3">DUF4832 domain-containing protein</fullName>
    </submittedName>
</protein>
<dbReference type="Pfam" id="PF16116">
    <property type="entry name" value="DUF4832"/>
    <property type="match status" value="1"/>
</dbReference>
<dbReference type="EMBL" id="CP031517">
    <property type="protein sequence ID" value="QOS40252.1"/>
    <property type="molecule type" value="Genomic_DNA"/>
</dbReference>
<dbReference type="InterPro" id="IPR032379">
    <property type="entry name" value="DUF4874"/>
</dbReference>
<dbReference type="KEGG" id="trc:DYE49_07205"/>